<dbReference type="RefSeq" id="XP_001806195.1">
    <property type="nucleotide sequence ID" value="XM_001806143.1"/>
</dbReference>
<evidence type="ECO:0000313" key="1">
    <source>
        <dbReference type="EMBL" id="EAT76645.1"/>
    </source>
</evidence>
<evidence type="ECO:0000313" key="2">
    <source>
        <dbReference type="Proteomes" id="UP000001055"/>
    </source>
</evidence>
<accession>Q0TWY4</accession>
<proteinExistence type="predicted"/>
<dbReference type="EMBL" id="CH445366">
    <property type="protein sequence ID" value="EAT76645.1"/>
    <property type="molecule type" value="Genomic_DNA"/>
</dbReference>
<reference evidence="2" key="1">
    <citation type="journal article" date="2007" name="Plant Cell">
        <title>Dothideomycete-plant interactions illuminated by genome sequencing and EST analysis of the wheat pathogen Stagonospora nodorum.</title>
        <authorList>
            <person name="Hane J.K."/>
            <person name="Lowe R.G."/>
            <person name="Solomon P.S."/>
            <person name="Tan K.C."/>
            <person name="Schoch C.L."/>
            <person name="Spatafora J.W."/>
            <person name="Crous P.W."/>
            <person name="Kodira C."/>
            <person name="Birren B.W."/>
            <person name="Galagan J.E."/>
            <person name="Torriani S.F."/>
            <person name="McDonald B.A."/>
            <person name="Oliver R.P."/>
        </authorList>
    </citation>
    <scope>NUCLEOTIDE SEQUENCE [LARGE SCALE GENOMIC DNA]</scope>
    <source>
        <strain evidence="2">SN15 / ATCC MYA-4574 / FGSC 10173</strain>
    </source>
</reference>
<protein>
    <submittedName>
        <fullName evidence="1">Uncharacterized protein</fullName>
    </submittedName>
</protein>
<organism evidence="1 2">
    <name type="scientific">Phaeosphaeria nodorum (strain SN15 / ATCC MYA-4574 / FGSC 10173)</name>
    <name type="common">Glume blotch fungus</name>
    <name type="synonym">Parastagonospora nodorum</name>
    <dbReference type="NCBI Taxonomy" id="321614"/>
    <lineage>
        <taxon>Eukaryota</taxon>
        <taxon>Fungi</taxon>
        <taxon>Dikarya</taxon>
        <taxon>Ascomycota</taxon>
        <taxon>Pezizomycotina</taxon>
        <taxon>Dothideomycetes</taxon>
        <taxon>Pleosporomycetidae</taxon>
        <taxon>Pleosporales</taxon>
        <taxon>Pleosporineae</taxon>
        <taxon>Phaeosphaeriaceae</taxon>
        <taxon>Parastagonospora</taxon>
    </lineage>
</organism>
<gene>
    <name evidence="1" type="ORF">SNOG_16066</name>
</gene>
<name>Q0TWY4_PHANO</name>
<dbReference type="KEGG" id="pno:SNOG_16066"/>
<dbReference type="InParanoid" id="Q0TWY4"/>
<dbReference type="AlphaFoldDB" id="Q0TWY4"/>
<dbReference type="GeneID" id="5983125"/>
<sequence>MWFKQAIVNDLSPTVFISKGFMKLAKKEVEMVNATDFGANLALQKSFSLPAPKLTNHVVRSRIL</sequence>
<dbReference type="Proteomes" id="UP000001055">
    <property type="component" value="Unassembled WGS sequence"/>
</dbReference>